<dbReference type="GO" id="GO:0009425">
    <property type="term" value="C:bacterial-type flagellum basal body"/>
    <property type="evidence" value="ECO:0007669"/>
    <property type="project" value="InterPro"/>
</dbReference>
<dbReference type="EMBL" id="QFPW01000004">
    <property type="protein sequence ID" value="PZQ50409.1"/>
    <property type="molecule type" value="Genomic_DNA"/>
</dbReference>
<evidence type="ECO:0000313" key="12">
    <source>
        <dbReference type="Proteomes" id="UP000249185"/>
    </source>
</evidence>
<organism evidence="11 12">
    <name type="scientific">Rhodovulum sulfidophilum</name>
    <name type="common">Rhodobacter sulfidophilus</name>
    <dbReference type="NCBI Taxonomy" id="35806"/>
    <lineage>
        <taxon>Bacteria</taxon>
        <taxon>Pseudomonadati</taxon>
        <taxon>Pseudomonadota</taxon>
        <taxon>Alphaproteobacteria</taxon>
        <taxon>Rhodobacterales</taxon>
        <taxon>Paracoccaceae</taxon>
        <taxon>Rhodovulum</taxon>
    </lineage>
</organism>
<evidence type="ECO:0000256" key="1">
    <source>
        <dbReference type="ARBA" id="ARBA00002254"/>
    </source>
</evidence>
<dbReference type="Proteomes" id="UP000249185">
    <property type="component" value="Unassembled WGS sequence"/>
</dbReference>
<dbReference type="GO" id="GO:0006935">
    <property type="term" value="P:chemotaxis"/>
    <property type="evidence" value="ECO:0007669"/>
    <property type="project" value="UniProtKB-KW"/>
</dbReference>
<dbReference type="GO" id="GO:0005886">
    <property type="term" value="C:plasma membrane"/>
    <property type="evidence" value="ECO:0007669"/>
    <property type="project" value="UniProtKB-SubCell"/>
</dbReference>
<dbReference type="GO" id="GO:0071973">
    <property type="term" value="P:bacterial-type flagellum-dependent cell motility"/>
    <property type="evidence" value="ECO:0007669"/>
    <property type="project" value="InterPro"/>
</dbReference>
<keyword evidence="5 10" id="KW-0145">Chemotaxis</keyword>
<comment type="subcellular location">
    <subcellularLocation>
        <location evidence="10">Cell inner membrane</location>
    </subcellularLocation>
    <subcellularLocation>
        <location evidence="2">Cell membrane</location>
        <topology evidence="2">Single-pass membrane protein</topology>
    </subcellularLocation>
</comment>
<evidence type="ECO:0000256" key="10">
    <source>
        <dbReference type="RuleBase" id="RU364125"/>
    </source>
</evidence>
<comment type="function">
    <text evidence="1 10">Controls the rotational direction of flagella during chemotaxis.</text>
</comment>
<dbReference type="InterPro" id="IPR005503">
    <property type="entry name" value="FliL"/>
</dbReference>
<keyword evidence="4" id="KW-1003">Cell membrane</keyword>
<sequence>MTEAAPPAPEAAPKRRSKGPLVGLLLGVALGAASFGALHAGLVDPAALLGGAPARHGGEARAAAPADLFLPLAPIIVSLAPGEGARHLRFAATIEAAPGALPTVAAAEPRIVDVLNGYLRAVAVAELEDPAAMPRLRAQMLRRVQLVGGGDAARDILITEFILN</sequence>
<dbReference type="AlphaFoldDB" id="A0A2W5NDT1"/>
<accession>A0A2W5NDT1</accession>
<evidence type="ECO:0000256" key="4">
    <source>
        <dbReference type="ARBA" id="ARBA00022475"/>
    </source>
</evidence>
<evidence type="ECO:0000256" key="3">
    <source>
        <dbReference type="ARBA" id="ARBA00008281"/>
    </source>
</evidence>
<evidence type="ECO:0000256" key="8">
    <source>
        <dbReference type="ARBA" id="ARBA00022989"/>
    </source>
</evidence>
<keyword evidence="11" id="KW-0969">Cilium</keyword>
<proteinExistence type="inferred from homology"/>
<dbReference type="Pfam" id="PF03748">
    <property type="entry name" value="FliL"/>
    <property type="match status" value="1"/>
</dbReference>
<evidence type="ECO:0000313" key="11">
    <source>
        <dbReference type="EMBL" id="PZQ50409.1"/>
    </source>
</evidence>
<evidence type="ECO:0000256" key="7">
    <source>
        <dbReference type="ARBA" id="ARBA00022779"/>
    </source>
</evidence>
<evidence type="ECO:0000256" key="2">
    <source>
        <dbReference type="ARBA" id="ARBA00004162"/>
    </source>
</evidence>
<evidence type="ECO:0000256" key="6">
    <source>
        <dbReference type="ARBA" id="ARBA00022692"/>
    </source>
</evidence>
<name>A0A2W5NDT1_RHOSU</name>
<comment type="caution">
    <text evidence="11">The sequence shown here is derived from an EMBL/GenBank/DDBJ whole genome shotgun (WGS) entry which is preliminary data.</text>
</comment>
<keyword evidence="11" id="KW-0282">Flagellum</keyword>
<keyword evidence="10" id="KW-0997">Cell inner membrane</keyword>
<comment type="similarity">
    <text evidence="3 10">Belongs to the FliL family.</text>
</comment>
<feature type="transmembrane region" description="Helical" evidence="10">
    <location>
        <begin position="21"/>
        <end position="42"/>
    </location>
</feature>
<protein>
    <recommendedName>
        <fullName evidence="10">Flagellar protein FliL</fullName>
    </recommendedName>
</protein>
<gene>
    <name evidence="11" type="ORF">DI556_07590</name>
</gene>
<reference evidence="11 12" key="1">
    <citation type="submission" date="2017-08" db="EMBL/GenBank/DDBJ databases">
        <title>Infants hospitalized years apart are colonized by the same room-sourced microbial strains.</title>
        <authorList>
            <person name="Brooks B."/>
            <person name="Olm M.R."/>
            <person name="Firek B.A."/>
            <person name="Baker R."/>
            <person name="Thomas B.C."/>
            <person name="Morowitz M.J."/>
            <person name="Banfield J.F."/>
        </authorList>
    </citation>
    <scope>NUCLEOTIDE SEQUENCE [LARGE SCALE GENOMIC DNA]</scope>
    <source>
        <strain evidence="11">S2_005_002_R2_34</strain>
    </source>
</reference>
<keyword evidence="8 10" id="KW-1133">Transmembrane helix</keyword>
<keyword evidence="7 10" id="KW-0283">Flagellar rotation</keyword>
<keyword evidence="11" id="KW-0966">Cell projection</keyword>
<keyword evidence="9 10" id="KW-0472">Membrane</keyword>
<evidence type="ECO:0000256" key="9">
    <source>
        <dbReference type="ARBA" id="ARBA00023136"/>
    </source>
</evidence>
<evidence type="ECO:0000256" key="5">
    <source>
        <dbReference type="ARBA" id="ARBA00022500"/>
    </source>
</evidence>
<keyword evidence="6 10" id="KW-0812">Transmembrane</keyword>